<proteinExistence type="predicted"/>
<dbReference type="AlphaFoldDB" id="A0A378NSH7"/>
<sequence>MSRRMPRGVRKVNENIIQDGRSLIINEENEKNISWENIPDGSIKINSSNGMMYVKIKGESDWIPAGIKNDGTLSIAKDTFIIEEIFTIKTLSDGNGEFSYYNTEGEVRHGELLEDGSYVFTLEKGSYPMLRNHLEIIIDDALRRTAISGGIKEISNTKFAITEKLVVDQEITVRYLSSNRIGNPYPRIFLTSYTPEQAENGDLWLDYDATLDDDDLIGEDIEADTVIGWDRIVGKPTTINGYGIIDNISYVDHKHKMEDITDLSFPNTNKANGGNADTVNHYTADNNKPNTLAILDSIGQLPSANIGSHRHNVTDIIDLNNFKPTGGNADTVNHYTADNNNPNTLAILDLNGQIPSNKIASHKHNISDINDLNSKISNIENSLNAIFTRGMIIQWYGSASTPPSGWAICNGSNGTPDLRNKFIVGAGSSYNLGNAASVVSKQSGTVSNSTIYALYYIMKL</sequence>
<dbReference type="CDD" id="cd22641">
    <property type="entry name" value="C24-like"/>
    <property type="match status" value="1"/>
</dbReference>
<dbReference type="RefSeq" id="WP_115151688.1">
    <property type="nucleotide sequence ID" value="NZ_UGPP01000001.1"/>
</dbReference>
<evidence type="ECO:0000313" key="2">
    <source>
        <dbReference type="Proteomes" id="UP000255234"/>
    </source>
</evidence>
<reference evidence="1 2" key="1">
    <citation type="submission" date="2018-06" db="EMBL/GenBank/DDBJ databases">
        <authorList>
            <consortium name="Pathogen Informatics"/>
            <person name="Doyle S."/>
        </authorList>
    </citation>
    <scope>NUCLEOTIDE SEQUENCE [LARGE SCALE GENOMIC DNA]</scope>
    <source>
        <strain evidence="1 2">NCTC10571</strain>
    </source>
</reference>
<dbReference type="SUPFAM" id="SSF88874">
    <property type="entry name" value="Receptor-binding domain of short tail fibre protein gp12"/>
    <property type="match status" value="1"/>
</dbReference>
<dbReference type="Proteomes" id="UP000255234">
    <property type="component" value="Unassembled WGS sequence"/>
</dbReference>
<name>A0A378NSH7_9FIRM</name>
<evidence type="ECO:0008006" key="3">
    <source>
        <dbReference type="Google" id="ProtNLM"/>
    </source>
</evidence>
<protein>
    <recommendedName>
        <fullName evidence="3">Phage Tail Collar Domain</fullName>
    </recommendedName>
</protein>
<gene>
    <name evidence="1" type="ORF">NCTC10571_01486</name>
</gene>
<evidence type="ECO:0000313" key="1">
    <source>
        <dbReference type="EMBL" id="STY71330.1"/>
    </source>
</evidence>
<organism evidence="1 2">
    <name type="scientific">Megamonas hypermegale</name>
    <dbReference type="NCBI Taxonomy" id="158847"/>
    <lineage>
        <taxon>Bacteria</taxon>
        <taxon>Bacillati</taxon>
        <taxon>Bacillota</taxon>
        <taxon>Negativicutes</taxon>
        <taxon>Selenomonadales</taxon>
        <taxon>Selenomonadaceae</taxon>
        <taxon>Megamonas</taxon>
    </lineage>
</organism>
<accession>A0A378NSH7</accession>
<dbReference type="EMBL" id="UGPP01000001">
    <property type="protein sequence ID" value="STY71330.1"/>
    <property type="molecule type" value="Genomic_DNA"/>
</dbReference>